<sequence length="140" mass="15260">MTILQNQSLLGSLLAVGASVPIGSSAIVTVLGRNDMSTTQQMGISWTVRDPDGVVVEPYDAWEAWPYCPPGSEHKFDGGRFDINKPGNWTITIDLLMNKPDPVVVDTYDGVLCVVTEVFAGTITRKELKYDNVVGDIPVY</sequence>
<reference evidence="1" key="1">
    <citation type="journal article" date="2014" name="Front. Microbiol.">
        <title>High frequency of phylogenetically diverse reductive dehalogenase-homologous genes in deep subseafloor sedimentary metagenomes.</title>
        <authorList>
            <person name="Kawai M."/>
            <person name="Futagami T."/>
            <person name="Toyoda A."/>
            <person name="Takaki Y."/>
            <person name="Nishi S."/>
            <person name="Hori S."/>
            <person name="Arai W."/>
            <person name="Tsubouchi T."/>
            <person name="Morono Y."/>
            <person name="Uchiyama I."/>
            <person name="Ito T."/>
            <person name="Fujiyama A."/>
            <person name="Inagaki F."/>
            <person name="Takami H."/>
        </authorList>
    </citation>
    <scope>NUCLEOTIDE SEQUENCE</scope>
    <source>
        <strain evidence="1">Expedition CK06-06</strain>
    </source>
</reference>
<comment type="caution">
    <text evidence="1">The sequence shown here is derived from an EMBL/GenBank/DDBJ whole genome shotgun (WGS) entry which is preliminary data.</text>
</comment>
<protein>
    <submittedName>
        <fullName evidence="1">Uncharacterized protein</fullName>
    </submittedName>
</protein>
<name>X1TJV9_9ZZZZ</name>
<gene>
    <name evidence="1" type="ORF">S12H4_43133</name>
</gene>
<dbReference type="EMBL" id="BARW01026446">
    <property type="protein sequence ID" value="GAJ05534.1"/>
    <property type="molecule type" value="Genomic_DNA"/>
</dbReference>
<evidence type="ECO:0000313" key="1">
    <source>
        <dbReference type="EMBL" id="GAJ05534.1"/>
    </source>
</evidence>
<dbReference type="AlphaFoldDB" id="X1TJV9"/>
<proteinExistence type="predicted"/>
<organism evidence="1">
    <name type="scientific">marine sediment metagenome</name>
    <dbReference type="NCBI Taxonomy" id="412755"/>
    <lineage>
        <taxon>unclassified sequences</taxon>
        <taxon>metagenomes</taxon>
        <taxon>ecological metagenomes</taxon>
    </lineage>
</organism>
<accession>X1TJV9</accession>